<dbReference type="GeneID" id="39986703"/>
<dbReference type="VEuPathDB" id="TriTrypDB:TM35_000202380"/>
<dbReference type="AlphaFoldDB" id="A0A1X0NUF9"/>
<comment type="caution">
    <text evidence="2">The sequence shown here is derived from an EMBL/GenBank/DDBJ whole genome shotgun (WGS) entry which is preliminary data.</text>
</comment>
<keyword evidence="3" id="KW-1185">Reference proteome</keyword>
<organism evidence="2 3">
    <name type="scientific">Trypanosoma theileri</name>
    <dbReference type="NCBI Taxonomy" id="67003"/>
    <lineage>
        <taxon>Eukaryota</taxon>
        <taxon>Discoba</taxon>
        <taxon>Euglenozoa</taxon>
        <taxon>Kinetoplastea</taxon>
        <taxon>Metakinetoplastina</taxon>
        <taxon>Trypanosomatida</taxon>
        <taxon>Trypanosomatidae</taxon>
        <taxon>Trypanosoma</taxon>
    </lineage>
</organism>
<evidence type="ECO:0000313" key="3">
    <source>
        <dbReference type="Proteomes" id="UP000192257"/>
    </source>
</evidence>
<protein>
    <submittedName>
        <fullName evidence="2">Uncharacterized protein</fullName>
    </submittedName>
</protein>
<evidence type="ECO:0000313" key="2">
    <source>
        <dbReference type="EMBL" id="ORC87829.1"/>
    </source>
</evidence>
<evidence type="ECO:0000256" key="1">
    <source>
        <dbReference type="SAM" id="MobiDB-lite"/>
    </source>
</evidence>
<dbReference type="Proteomes" id="UP000192257">
    <property type="component" value="Unassembled WGS sequence"/>
</dbReference>
<sequence length="141" mass="16247">MVYEKQRSSRLMASEYSEKGVSQRGIRWHRDSSSNNSNSISKNKEKKTKEKLLENANTALAVFDHDVIVVVAAAHKNRKKATITSYFTVMLLLYQMIESSTPSTFPLLFSWFCSMNGSWVNGLRKEKKNIYIYLCVPIQEK</sequence>
<gene>
    <name evidence="2" type="ORF">TM35_000202380</name>
</gene>
<dbReference type="RefSeq" id="XP_028881895.1">
    <property type="nucleotide sequence ID" value="XM_029026923.1"/>
</dbReference>
<proteinExistence type="predicted"/>
<accession>A0A1X0NUF9</accession>
<feature type="region of interest" description="Disordered" evidence="1">
    <location>
        <begin position="1"/>
        <end position="48"/>
    </location>
</feature>
<name>A0A1X0NUF9_9TRYP</name>
<dbReference type="EMBL" id="NBCO01000020">
    <property type="protein sequence ID" value="ORC87829.1"/>
    <property type="molecule type" value="Genomic_DNA"/>
</dbReference>
<reference evidence="2 3" key="1">
    <citation type="submission" date="2017-03" db="EMBL/GenBank/DDBJ databases">
        <title>An alternative strategy for trypanosome survival in the mammalian bloodstream revealed through genome and transcriptome analysis of the ubiquitous bovine parasite Trypanosoma (Megatrypanum) theileri.</title>
        <authorList>
            <person name="Kelly S."/>
            <person name="Ivens A."/>
            <person name="Mott A."/>
            <person name="O'Neill E."/>
            <person name="Emms D."/>
            <person name="Macleod O."/>
            <person name="Voorheis P."/>
            <person name="Matthews J."/>
            <person name="Matthews K."/>
            <person name="Carrington M."/>
        </authorList>
    </citation>
    <scope>NUCLEOTIDE SEQUENCE [LARGE SCALE GENOMIC DNA]</scope>
    <source>
        <strain evidence="2">Edinburgh</strain>
    </source>
</reference>